<comment type="caution">
    <text evidence="7">The sequence shown here is derived from an EMBL/GenBank/DDBJ whole genome shotgun (WGS) entry which is preliminary data.</text>
</comment>
<feature type="domain" description="Chaplin" evidence="6">
    <location>
        <begin position="93"/>
        <end position="133"/>
    </location>
</feature>
<name>A0A5C4JCT8_9ACTN</name>
<feature type="signal peptide" evidence="5">
    <location>
        <begin position="1"/>
        <end position="31"/>
    </location>
</feature>
<evidence type="ECO:0000256" key="5">
    <source>
        <dbReference type="SAM" id="SignalP"/>
    </source>
</evidence>
<dbReference type="EMBL" id="VCKW01000059">
    <property type="protein sequence ID" value="TMR01748.1"/>
    <property type="molecule type" value="Genomic_DNA"/>
</dbReference>
<organism evidence="7 8">
    <name type="scientific">Actinomadura soli</name>
    <dbReference type="NCBI Taxonomy" id="2508997"/>
    <lineage>
        <taxon>Bacteria</taxon>
        <taxon>Bacillati</taxon>
        <taxon>Actinomycetota</taxon>
        <taxon>Actinomycetes</taxon>
        <taxon>Streptosporangiales</taxon>
        <taxon>Thermomonosporaceae</taxon>
        <taxon>Actinomadura</taxon>
    </lineage>
</organism>
<feature type="region of interest" description="Disordered" evidence="4">
    <location>
        <begin position="384"/>
        <end position="408"/>
    </location>
</feature>
<dbReference type="InterPro" id="IPR005528">
    <property type="entry name" value="ChpA-H"/>
</dbReference>
<evidence type="ECO:0000313" key="7">
    <source>
        <dbReference type="EMBL" id="TMR01748.1"/>
    </source>
</evidence>
<feature type="domain" description="Chaplin" evidence="6">
    <location>
        <begin position="176"/>
        <end position="216"/>
    </location>
</feature>
<feature type="region of interest" description="Disordered" evidence="4">
    <location>
        <begin position="135"/>
        <end position="167"/>
    </location>
</feature>
<dbReference type="RefSeq" id="WP_138645555.1">
    <property type="nucleotide sequence ID" value="NZ_VCKW01000059.1"/>
</dbReference>
<reference evidence="7 8" key="1">
    <citation type="submission" date="2019-05" db="EMBL/GenBank/DDBJ databases">
        <title>Draft genome sequence of Actinomadura sp. 14C53.</title>
        <authorList>
            <person name="Saricaoglu S."/>
            <person name="Isik K."/>
        </authorList>
    </citation>
    <scope>NUCLEOTIDE SEQUENCE [LARGE SCALE GENOMIC DNA]</scope>
    <source>
        <strain evidence="7 8">14C53</strain>
    </source>
</reference>
<evidence type="ECO:0000313" key="8">
    <source>
        <dbReference type="Proteomes" id="UP000309174"/>
    </source>
</evidence>
<dbReference type="GO" id="GO:0007155">
    <property type="term" value="P:cell adhesion"/>
    <property type="evidence" value="ECO:0007669"/>
    <property type="project" value="UniProtKB-KW"/>
</dbReference>
<feature type="region of interest" description="Disordered" evidence="4">
    <location>
        <begin position="268"/>
        <end position="352"/>
    </location>
</feature>
<dbReference type="Proteomes" id="UP000309174">
    <property type="component" value="Unassembled WGS sequence"/>
</dbReference>
<feature type="compositionally biased region" description="Basic and acidic residues" evidence="4">
    <location>
        <begin position="155"/>
        <end position="164"/>
    </location>
</feature>
<feature type="domain" description="Chaplin" evidence="6">
    <location>
        <begin position="37"/>
        <end position="77"/>
    </location>
</feature>
<proteinExistence type="predicted"/>
<evidence type="ECO:0000256" key="2">
    <source>
        <dbReference type="ARBA" id="ARBA00022889"/>
    </source>
</evidence>
<keyword evidence="1" id="KW-0134">Cell wall</keyword>
<keyword evidence="8" id="KW-1185">Reference proteome</keyword>
<feature type="compositionally biased region" description="Low complexity" evidence="4">
    <location>
        <begin position="312"/>
        <end position="332"/>
    </location>
</feature>
<keyword evidence="5" id="KW-0732">Signal</keyword>
<keyword evidence="3" id="KW-0034">Amyloid</keyword>
<evidence type="ECO:0000256" key="3">
    <source>
        <dbReference type="ARBA" id="ARBA00023087"/>
    </source>
</evidence>
<keyword evidence="1" id="KW-0964">Secreted</keyword>
<dbReference type="AlphaFoldDB" id="A0A5C4JCT8"/>
<accession>A0A5C4JCT8</accession>
<keyword evidence="2" id="KW-0130">Cell adhesion</keyword>
<evidence type="ECO:0000256" key="1">
    <source>
        <dbReference type="ARBA" id="ARBA00022512"/>
    </source>
</evidence>
<feature type="chain" id="PRO_5023058663" evidence="5">
    <location>
        <begin position="32"/>
        <end position="408"/>
    </location>
</feature>
<feature type="compositionally biased region" description="Basic residues" evidence="4">
    <location>
        <begin position="287"/>
        <end position="303"/>
    </location>
</feature>
<protein>
    <submittedName>
        <fullName evidence="7">DUF320 domain-containing protein</fullName>
    </submittedName>
</protein>
<dbReference type="Pfam" id="PF03777">
    <property type="entry name" value="ChpA-C"/>
    <property type="match status" value="4"/>
</dbReference>
<dbReference type="PROSITE" id="PS51884">
    <property type="entry name" value="CHAPLIN"/>
    <property type="match status" value="4"/>
</dbReference>
<evidence type="ECO:0000256" key="4">
    <source>
        <dbReference type="SAM" id="MobiDB-lite"/>
    </source>
</evidence>
<gene>
    <name evidence="7" type="ORF">ETD83_14020</name>
</gene>
<evidence type="ECO:0000259" key="6">
    <source>
        <dbReference type="PROSITE" id="PS51884"/>
    </source>
</evidence>
<sequence>MRMWARNTGRAALVAAGAVAVGAAFGSGAVADTTSGNFSVLGGNQVQIPISVPVEASGNAVGAIGAAQAQSKGGAKVDNARRGGGGGMETSGNFSIGGGNQVKAPISVPVDLCGNAIAIIGLAKAQCKGGASVKSGHRHGGWESSGHRTATGLRDGGDIWDRARGKGGGGMKTSGNFSILGGNQVYAPISIPVNVCGNSVAVLGLARAQCKGGASVERKAGHDPKMKTSGNFSILGGNQVHAPISIPVNVCGNAIAVLGLAQAQCKGGATVGGGEKPKPLPPTLRKPPYKPSKHRPAAGHKKLPSTLRSQGRQAESAAARKAREAQAATASRVQQAQPATSRYRMARPAASTANRYRKADNLPAVQRFIDSLKRSVSVPGVDVKPGQIGPKLPTKGEVPVKVGSPVLN</sequence>
<feature type="domain" description="Chaplin" evidence="6">
    <location>
        <begin position="231"/>
        <end position="271"/>
    </location>
</feature>
<dbReference type="OrthoDB" id="3544424at2"/>